<dbReference type="CTD" id="20205071"/>
<protein>
    <submittedName>
        <fullName evidence="2 3">Uncharacterized protein</fullName>
    </submittedName>
</protein>
<feature type="chain" id="PRO_5010980327" evidence="1">
    <location>
        <begin position="24"/>
        <end position="118"/>
    </location>
</feature>
<keyword evidence="4" id="KW-1185">Reference proteome</keyword>
<reference evidence="3" key="3">
    <citation type="submission" date="2015-06" db="UniProtKB">
        <authorList>
            <consortium name="EnsemblMetazoa"/>
        </authorList>
    </citation>
    <scope>IDENTIFICATION</scope>
</reference>
<dbReference type="GeneID" id="20205071"/>
<gene>
    <name evidence="3" type="primary">20205071</name>
    <name evidence="2" type="ORF">HELRODRAFT_174643</name>
</gene>
<dbReference type="KEGG" id="hro:HELRODRAFT_174643"/>
<dbReference type="EnsemblMetazoa" id="HelroT174643">
    <property type="protein sequence ID" value="HelroP174643"/>
    <property type="gene ID" value="HelroG174643"/>
</dbReference>
<sequence length="118" mass="13491">MSALLQMTFLFFVVLYHVDCLTAIGRKTEYFNRIVELCVRKRQETSGQSNRFYQLNNLYIDDLDPMSFFLDGHYTGLNPKIVYGPFGPYRDYGAVRCNCTGAIDKTNKNGDTAGLSCY</sequence>
<reference evidence="4" key="1">
    <citation type="submission" date="2012-12" db="EMBL/GenBank/DDBJ databases">
        <authorList>
            <person name="Hellsten U."/>
            <person name="Grimwood J."/>
            <person name="Chapman J.A."/>
            <person name="Shapiro H."/>
            <person name="Aerts A."/>
            <person name="Otillar R.P."/>
            <person name="Terry A.Y."/>
            <person name="Boore J.L."/>
            <person name="Simakov O."/>
            <person name="Marletaz F."/>
            <person name="Cho S.-J."/>
            <person name="Edsinger-Gonzales E."/>
            <person name="Havlak P."/>
            <person name="Kuo D.-H."/>
            <person name="Larsson T."/>
            <person name="Lv J."/>
            <person name="Arendt D."/>
            <person name="Savage R."/>
            <person name="Osoegawa K."/>
            <person name="de Jong P."/>
            <person name="Lindberg D.R."/>
            <person name="Seaver E.C."/>
            <person name="Weisblat D.A."/>
            <person name="Putnam N.H."/>
            <person name="Grigoriev I.V."/>
            <person name="Rokhsar D.S."/>
        </authorList>
    </citation>
    <scope>NUCLEOTIDE SEQUENCE</scope>
</reference>
<dbReference type="InParanoid" id="T1F8C2"/>
<proteinExistence type="predicted"/>
<evidence type="ECO:0000313" key="3">
    <source>
        <dbReference type="EnsemblMetazoa" id="HelroP174643"/>
    </source>
</evidence>
<evidence type="ECO:0000313" key="2">
    <source>
        <dbReference type="EMBL" id="ESO01680.1"/>
    </source>
</evidence>
<dbReference type="HOGENOM" id="CLU_2075692_0_0_1"/>
<dbReference type="RefSeq" id="XP_009020334.1">
    <property type="nucleotide sequence ID" value="XM_009022086.1"/>
</dbReference>
<dbReference type="EMBL" id="AMQM01004994">
    <property type="status" value="NOT_ANNOTATED_CDS"/>
    <property type="molecule type" value="Genomic_DNA"/>
</dbReference>
<dbReference type="AlphaFoldDB" id="T1F8C2"/>
<accession>T1F8C2</accession>
<evidence type="ECO:0000313" key="4">
    <source>
        <dbReference type="Proteomes" id="UP000015101"/>
    </source>
</evidence>
<name>T1F8C2_HELRO</name>
<feature type="signal peptide" evidence="1">
    <location>
        <begin position="1"/>
        <end position="23"/>
    </location>
</feature>
<keyword evidence="1" id="KW-0732">Signal</keyword>
<dbReference type="EMBL" id="KB096743">
    <property type="protein sequence ID" value="ESO01680.1"/>
    <property type="molecule type" value="Genomic_DNA"/>
</dbReference>
<dbReference type="Proteomes" id="UP000015101">
    <property type="component" value="Unassembled WGS sequence"/>
</dbReference>
<organism evidence="3 4">
    <name type="scientific">Helobdella robusta</name>
    <name type="common">Californian leech</name>
    <dbReference type="NCBI Taxonomy" id="6412"/>
    <lineage>
        <taxon>Eukaryota</taxon>
        <taxon>Metazoa</taxon>
        <taxon>Spiralia</taxon>
        <taxon>Lophotrochozoa</taxon>
        <taxon>Annelida</taxon>
        <taxon>Clitellata</taxon>
        <taxon>Hirudinea</taxon>
        <taxon>Rhynchobdellida</taxon>
        <taxon>Glossiphoniidae</taxon>
        <taxon>Helobdella</taxon>
    </lineage>
</organism>
<reference evidence="2 4" key="2">
    <citation type="journal article" date="2013" name="Nature">
        <title>Insights into bilaterian evolution from three spiralian genomes.</title>
        <authorList>
            <person name="Simakov O."/>
            <person name="Marletaz F."/>
            <person name="Cho S.J."/>
            <person name="Edsinger-Gonzales E."/>
            <person name="Havlak P."/>
            <person name="Hellsten U."/>
            <person name="Kuo D.H."/>
            <person name="Larsson T."/>
            <person name="Lv J."/>
            <person name="Arendt D."/>
            <person name="Savage R."/>
            <person name="Osoegawa K."/>
            <person name="de Jong P."/>
            <person name="Grimwood J."/>
            <person name="Chapman J.A."/>
            <person name="Shapiro H."/>
            <person name="Aerts A."/>
            <person name="Otillar R.P."/>
            <person name="Terry A.Y."/>
            <person name="Boore J.L."/>
            <person name="Grigoriev I.V."/>
            <person name="Lindberg D.R."/>
            <person name="Seaver E.C."/>
            <person name="Weisblat D.A."/>
            <person name="Putnam N.H."/>
            <person name="Rokhsar D.S."/>
        </authorList>
    </citation>
    <scope>NUCLEOTIDE SEQUENCE</scope>
</reference>
<evidence type="ECO:0000256" key="1">
    <source>
        <dbReference type="SAM" id="SignalP"/>
    </source>
</evidence>